<keyword evidence="5" id="KW-0472">Membrane</keyword>
<feature type="compositionally biased region" description="Polar residues" evidence="7">
    <location>
        <begin position="558"/>
        <end position="570"/>
    </location>
</feature>
<comment type="subcellular location">
    <subcellularLocation>
        <location evidence="1">Membrane</location>
    </subcellularLocation>
</comment>
<dbReference type="Gene3D" id="3.10.20.310">
    <property type="entry name" value="membrane protein fhac"/>
    <property type="match status" value="2"/>
</dbReference>
<evidence type="ECO:0000256" key="1">
    <source>
        <dbReference type="ARBA" id="ARBA00004370"/>
    </source>
</evidence>
<dbReference type="InterPro" id="IPR039910">
    <property type="entry name" value="D15-like"/>
</dbReference>
<feature type="domain" description="Bacterial surface antigen (D15)" evidence="9">
    <location>
        <begin position="707"/>
        <end position="1009"/>
    </location>
</feature>
<dbReference type="AlphaFoldDB" id="A0A378Q459"/>
<keyword evidence="4 8" id="KW-0732">Signal</keyword>
<accession>A0A378Q459</accession>
<evidence type="ECO:0000256" key="5">
    <source>
        <dbReference type="ARBA" id="ARBA00023136"/>
    </source>
</evidence>
<sequence length="1012" mass="111018">MKKNRWYRPVCIPAAKTVAPCVLLPLAALPMTTHAATADHTTQSTKTSQTDVNQASPLKDLSDIIPEVAQANTMQDSTEAAVNSSNDFLPTSQFVPATTPQGILNQLKNQPLGDFDNFNQPVASLKQSRPSIGYDPSRDIGNQPIATVPAQQVKQAHNQVQAQINRSPTSSTAQSSNAQPSNVQQAQAAANVAGELNQNITAGATQTTDNAPVVSETQNLANQTQTTQQAANQAPDQITDIRVNDTINPDDYLPAYQQQAAAPKAATAQPMHVRRKKNPFKQLVNRVLRRDPGVTYLEAKITNADPEQEPAKNIKAALERITAESVEDFPASAGRLRQIVTDAAQAVGYYDTKVAFRQLADDYIEVIVSQVGEPVIVKSRFVDIRGEGGEGDNALPVYEAIEQEIAPKVGDVLNHGVYEQAKATIQNVARTNGFFDARWLSHSADVILPDNTADIDLIYDTQSRYQFGDIKVYSIDKDGNLTDNPDKMPISPKLLDQLMTYQSGDPYYQPFVTAFSNNLTATRYFNGVDVDVVLPPDDAGNADLAFDKPQNPDPNADPTAQTTTPETRVQNPEDYAPLQFSQDDTLRERLNAISNKAQNLLNAPEDIQLAADERTGWGPLATIANTISKIAKKIDRDDTPTRLAQASQQDIIAKSTPEQVYTDKRVPTYVVLDANKPHEAQVGIGYETDVGVRLVGKVNNNLVNRNGLQAGINTSLSKKDQLLEVTASHPYKHPINDKLTASIGYQHKKDDDFSDSFETDSVYANIARNVRRETGWNRTYSLRYRMDKLNLNDGVYDIEELPPPFNNTSSDANQQALLFGYGISRVITNNSLNPTKGYSQRYSIEGAVKDVLSDTSFVIARAGLAGIYTFGANFKHQVLARADLGYIYSDDFYQVPYRLRFFAGGDQSIRGYSNDSLGPRYKNDKFLIGGDALAVGSFEYNYQFRDGLRAAVFTDFGNAYDIKGDENNSTKVSVGTGIRWASPIGPVRLDVAHGLTSDNDGFKVHFFIGSPL</sequence>
<evidence type="ECO:0000256" key="7">
    <source>
        <dbReference type="SAM" id="MobiDB-lite"/>
    </source>
</evidence>
<evidence type="ECO:0000256" key="8">
    <source>
        <dbReference type="SAM" id="SignalP"/>
    </source>
</evidence>
<reference evidence="10 11" key="1">
    <citation type="submission" date="2018-06" db="EMBL/GenBank/DDBJ databases">
        <authorList>
            <consortium name="Pathogen Informatics"/>
            <person name="Doyle S."/>
        </authorList>
    </citation>
    <scope>NUCLEOTIDE SEQUENCE [LARGE SCALE GENOMIC DNA]</scope>
    <source>
        <strain evidence="10 11">NCTC11091</strain>
    </source>
</reference>
<dbReference type="InterPro" id="IPR000184">
    <property type="entry name" value="Bac_surfAg_D15"/>
</dbReference>
<feature type="region of interest" description="Disordered" evidence="7">
    <location>
        <begin position="157"/>
        <end position="190"/>
    </location>
</feature>
<evidence type="ECO:0000256" key="4">
    <source>
        <dbReference type="ARBA" id="ARBA00022729"/>
    </source>
</evidence>
<feature type="compositionally biased region" description="Polar residues" evidence="7">
    <location>
        <begin position="157"/>
        <end position="172"/>
    </location>
</feature>
<dbReference type="PANTHER" id="PTHR12815:SF47">
    <property type="entry name" value="TRANSLOCATION AND ASSEMBLY MODULE SUBUNIT TAMA"/>
    <property type="match status" value="1"/>
</dbReference>
<gene>
    <name evidence="10" type="ORF">NCTC11091_01110</name>
</gene>
<dbReference type="Pfam" id="PF01103">
    <property type="entry name" value="Omp85"/>
    <property type="match status" value="1"/>
</dbReference>
<feature type="chain" id="PRO_5016986750" evidence="8">
    <location>
        <begin position="36"/>
        <end position="1012"/>
    </location>
</feature>
<dbReference type="EMBL" id="UGQA01000001">
    <property type="protein sequence ID" value="STY95316.1"/>
    <property type="molecule type" value="Genomic_DNA"/>
</dbReference>
<keyword evidence="2" id="KW-1134">Transmembrane beta strand</keyword>
<proteinExistence type="predicted"/>
<organism evidence="10 11">
    <name type="scientific">Faucicola atlantae</name>
    <dbReference type="NCBI Taxonomy" id="34059"/>
    <lineage>
        <taxon>Bacteria</taxon>
        <taxon>Pseudomonadati</taxon>
        <taxon>Pseudomonadota</taxon>
        <taxon>Gammaproteobacteria</taxon>
        <taxon>Moraxellales</taxon>
        <taxon>Moraxellaceae</taxon>
        <taxon>Faucicola</taxon>
    </lineage>
</organism>
<dbReference type="GO" id="GO:0019867">
    <property type="term" value="C:outer membrane"/>
    <property type="evidence" value="ECO:0007669"/>
    <property type="project" value="InterPro"/>
</dbReference>
<evidence type="ECO:0000256" key="2">
    <source>
        <dbReference type="ARBA" id="ARBA00022452"/>
    </source>
</evidence>
<dbReference type="PANTHER" id="PTHR12815">
    <property type="entry name" value="SORTING AND ASSEMBLY MACHINERY SAMM50 PROTEIN FAMILY MEMBER"/>
    <property type="match status" value="1"/>
</dbReference>
<evidence type="ECO:0000313" key="10">
    <source>
        <dbReference type="EMBL" id="STY95316.1"/>
    </source>
</evidence>
<feature type="signal peptide" evidence="8">
    <location>
        <begin position="1"/>
        <end position="35"/>
    </location>
</feature>
<evidence type="ECO:0000259" key="9">
    <source>
        <dbReference type="Pfam" id="PF01103"/>
    </source>
</evidence>
<protein>
    <submittedName>
        <fullName evidence="10">Outer membrane protein assembly factor YaeT</fullName>
    </submittedName>
</protein>
<evidence type="ECO:0000313" key="11">
    <source>
        <dbReference type="Proteomes" id="UP000255193"/>
    </source>
</evidence>
<dbReference type="Gene3D" id="2.40.160.50">
    <property type="entry name" value="membrane protein fhac: a member of the omp85/tpsb transporter family"/>
    <property type="match status" value="1"/>
</dbReference>
<dbReference type="Proteomes" id="UP000255193">
    <property type="component" value="Unassembled WGS sequence"/>
</dbReference>
<name>A0A378Q459_9GAMM</name>
<feature type="region of interest" description="Disordered" evidence="7">
    <location>
        <begin position="540"/>
        <end position="575"/>
    </location>
</feature>
<evidence type="ECO:0000256" key="3">
    <source>
        <dbReference type="ARBA" id="ARBA00022692"/>
    </source>
</evidence>
<feature type="compositionally biased region" description="Low complexity" evidence="7">
    <location>
        <begin position="173"/>
        <end position="190"/>
    </location>
</feature>
<dbReference type="RefSeq" id="WP_067055219.1">
    <property type="nucleotide sequence ID" value="NZ_MXAO01000053.1"/>
</dbReference>
<keyword evidence="6" id="KW-0998">Cell outer membrane</keyword>
<evidence type="ECO:0000256" key="6">
    <source>
        <dbReference type="ARBA" id="ARBA00023237"/>
    </source>
</evidence>
<keyword evidence="3" id="KW-0812">Transmembrane</keyword>